<protein>
    <submittedName>
        <fullName evidence="2">GTP pyrophosphokinase family protein</fullName>
    </submittedName>
</protein>
<dbReference type="RefSeq" id="WP_376860157.1">
    <property type="nucleotide sequence ID" value="NZ_JBHSLA010000003.1"/>
</dbReference>
<dbReference type="Pfam" id="PF04607">
    <property type="entry name" value="RelA_SpoT"/>
    <property type="match status" value="1"/>
</dbReference>
<dbReference type="PANTHER" id="PTHR41773">
    <property type="entry name" value="GTP PYROPHOSPHATASE-RELATED"/>
    <property type="match status" value="1"/>
</dbReference>
<dbReference type="Gene3D" id="3.30.460.10">
    <property type="entry name" value="Beta Polymerase, domain 2"/>
    <property type="match status" value="1"/>
</dbReference>
<dbReference type="InterPro" id="IPR043519">
    <property type="entry name" value="NT_sf"/>
</dbReference>
<evidence type="ECO:0000313" key="2">
    <source>
        <dbReference type="EMBL" id="MFC5195378.1"/>
    </source>
</evidence>
<feature type="domain" description="RelA/SpoT" evidence="1">
    <location>
        <begin position="41"/>
        <end position="169"/>
    </location>
</feature>
<dbReference type="Gene3D" id="1.10.287.860">
    <property type="entry name" value="Nucleotidyltransferase"/>
    <property type="match status" value="1"/>
</dbReference>
<accession>A0ABW0C833</accession>
<sequence length="306" mass="35989">MNYVEKYKELKPIYEGFSLSLIILLKSILDANDIKYHLIEGRSKEIESFKNKIESKKGKYGNPLKEVMDLCGVRIIVYYRTDIDKTDSLVRENFHVDLNNSVDKSTILKSNEFGYLSNHYIVKINSIRSHLPEWIKFNDLFAEIQLRTVLQHSWVAISHELEYKSKFDVPDLLKRKLFRLAGLFELADEQFVQVKQKQFELSQAIENKTDIENIPVYNELNLDTVKHYFNENELLLKEYWEFANKAGFDYAEDDKNLNVYFSLIVNIAKQLGLNTIEDLNQNLEKSKEFANEYIELQFLGQDPDDS</sequence>
<dbReference type="InterPro" id="IPR007685">
    <property type="entry name" value="RelA_SpoT"/>
</dbReference>
<reference evidence="3" key="1">
    <citation type="journal article" date="2019" name="Int. J. Syst. Evol. Microbiol.">
        <title>The Global Catalogue of Microorganisms (GCM) 10K type strain sequencing project: providing services to taxonomists for standard genome sequencing and annotation.</title>
        <authorList>
            <consortium name="The Broad Institute Genomics Platform"/>
            <consortium name="The Broad Institute Genome Sequencing Center for Infectious Disease"/>
            <person name="Wu L."/>
            <person name="Ma J."/>
        </authorList>
    </citation>
    <scope>NUCLEOTIDE SEQUENCE [LARGE SCALE GENOMIC DNA]</scope>
    <source>
        <strain evidence="3">JCM 17978</strain>
    </source>
</reference>
<keyword evidence="3" id="KW-1185">Reference proteome</keyword>
<organism evidence="2 3">
    <name type="scientific">Bizionia hallyeonensis</name>
    <dbReference type="NCBI Taxonomy" id="1123757"/>
    <lineage>
        <taxon>Bacteria</taxon>
        <taxon>Pseudomonadati</taxon>
        <taxon>Bacteroidota</taxon>
        <taxon>Flavobacteriia</taxon>
        <taxon>Flavobacteriales</taxon>
        <taxon>Flavobacteriaceae</taxon>
        <taxon>Bizionia</taxon>
    </lineage>
</organism>
<dbReference type="PANTHER" id="PTHR41773:SF1">
    <property type="entry name" value="RELA_SPOT DOMAIN-CONTAINING PROTEIN"/>
    <property type="match status" value="1"/>
</dbReference>
<dbReference type="SUPFAM" id="SSF81301">
    <property type="entry name" value="Nucleotidyltransferase"/>
    <property type="match status" value="1"/>
</dbReference>
<dbReference type="Proteomes" id="UP001596162">
    <property type="component" value="Unassembled WGS sequence"/>
</dbReference>
<evidence type="ECO:0000259" key="1">
    <source>
        <dbReference type="SMART" id="SM00954"/>
    </source>
</evidence>
<gene>
    <name evidence="2" type="ORF">ACFPH8_08580</name>
</gene>
<dbReference type="EMBL" id="JBHSLA010000003">
    <property type="protein sequence ID" value="MFC5195378.1"/>
    <property type="molecule type" value="Genomic_DNA"/>
</dbReference>
<name>A0ABW0C833_9FLAO</name>
<proteinExistence type="predicted"/>
<comment type="caution">
    <text evidence="2">The sequence shown here is derived from an EMBL/GenBank/DDBJ whole genome shotgun (WGS) entry which is preliminary data.</text>
</comment>
<dbReference type="SMART" id="SM00954">
    <property type="entry name" value="RelA_SpoT"/>
    <property type="match status" value="1"/>
</dbReference>
<dbReference type="CDD" id="cd05399">
    <property type="entry name" value="NT_Rel-Spo_like"/>
    <property type="match status" value="1"/>
</dbReference>
<evidence type="ECO:0000313" key="3">
    <source>
        <dbReference type="Proteomes" id="UP001596162"/>
    </source>
</evidence>